<dbReference type="Pfam" id="PF26455">
    <property type="entry name" value="DUF8134"/>
    <property type="match status" value="1"/>
</dbReference>
<organism evidence="2 3">
    <name type="scientific">Halogeometricum limi</name>
    <dbReference type="NCBI Taxonomy" id="555875"/>
    <lineage>
        <taxon>Archaea</taxon>
        <taxon>Methanobacteriati</taxon>
        <taxon>Methanobacteriota</taxon>
        <taxon>Stenosarchaea group</taxon>
        <taxon>Halobacteria</taxon>
        <taxon>Halobacteriales</taxon>
        <taxon>Haloferacaceae</taxon>
        <taxon>Halogeometricum</taxon>
    </lineage>
</organism>
<name>A0A1I6H5F1_9EURY</name>
<dbReference type="Proteomes" id="UP000243250">
    <property type="component" value="Unassembled WGS sequence"/>
</dbReference>
<evidence type="ECO:0000259" key="1">
    <source>
        <dbReference type="Pfam" id="PF26455"/>
    </source>
</evidence>
<dbReference type="OrthoDB" id="193938at2157"/>
<sequence>MTVALRILDDGAWVSVNDDRKVSVSELWRFPDPEFCGCDLTDMVVEGFVEVGVDGRTIEVRAYGQCIACGASATTKWLPVGRVVDGSFHDIDRESVLTPTVRE</sequence>
<accession>A0A1I6H5F1</accession>
<proteinExistence type="predicted"/>
<keyword evidence="3" id="KW-1185">Reference proteome</keyword>
<protein>
    <recommendedName>
        <fullName evidence="1">DUF8134 domain-containing protein</fullName>
    </recommendedName>
</protein>
<reference evidence="3" key="1">
    <citation type="submission" date="2016-10" db="EMBL/GenBank/DDBJ databases">
        <authorList>
            <person name="Varghese N."/>
            <person name="Submissions S."/>
        </authorList>
    </citation>
    <scope>NUCLEOTIDE SEQUENCE [LARGE SCALE GENOMIC DNA]</scope>
    <source>
        <strain evidence="3">CGMCC 1.8711</strain>
    </source>
</reference>
<feature type="domain" description="DUF8134" evidence="1">
    <location>
        <begin position="1"/>
        <end position="100"/>
    </location>
</feature>
<evidence type="ECO:0000313" key="2">
    <source>
        <dbReference type="EMBL" id="SFR49658.1"/>
    </source>
</evidence>
<dbReference type="EMBL" id="FOYS01000003">
    <property type="protein sequence ID" value="SFR49658.1"/>
    <property type="molecule type" value="Genomic_DNA"/>
</dbReference>
<evidence type="ECO:0000313" key="3">
    <source>
        <dbReference type="Proteomes" id="UP000243250"/>
    </source>
</evidence>
<dbReference type="AlphaFoldDB" id="A0A1I6H5F1"/>
<dbReference type="InterPro" id="IPR058447">
    <property type="entry name" value="DUF8134"/>
</dbReference>
<dbReference type="RefSeq" id="WP_089879559.1">
    <property type="nucleotide sequence ID" value="NZ_FOYS01000003.1"/>
</dbReference>
<dbReference type="STRING" id="555875.SAMN04488124_1791"/>
<gene>
    <name evidence="2" type="ORF">SAMN04488124_1791</name>
</gene>